<reference evidence="3" key="1">
    <citation type="submission" date="2017-02" db="UniProtKB">
        <authorList>
            <consortium name="WormBaseParasite"/>
        </authorList>
    </citation>
    <scope>IDENTIFICATION</scope>
</reference>
<accession>A0A0N5B753</accession>
<keyword evidence="2" id="KW-1185">Reference proteome</keyword>
<evidence type="ECO:0000313" key="3">
    <source>
        <dbReference type="WBParaSite" id="SPAL_0000188100.1"/>
    </source>
</evidence>
<name>A0A0N5B753_STREA</name>
<dbReference type="WBParaSite" id="SPAL_0000188100.1">
    <property type="protein sequence ID" value="SPAL_0000188100.1"/>
    <property type="gene ID" value="SPAL_0000188100"/>
</dbReference>
<dbReference type="AlphaFoldDB" id="A0A0N5B753"/>
<organism evidence="2 3">
    <name type="scientific">Strongyloides papillosus</name>
    <name type="common">Intestinal threadworm</name>
    <dbReference type="NCBI Taxonomy" id="174720"/>
    <lineage>
        <taxon>Eukaryota</taxon>
        <taxon>Metazoa</taxon>
        <taxon>Ecdysozoa</taxon>
        <taxon>Nematoda</taxon>
        <taxon>Chromadorea</taxon>
        <taxon>Rhabditida</taxon>
        <taxon>Tylenchina</taxon>
        <taxon>Panagrolaimomorpha</taxon>
        <taxon>Strongyloidoidea</taxon>
        <taxon>Strongyloididae</taxon>
        <taxon>Strongyloides</taxon>
    </lineage>
</organism>
<dbReference type="Proteomes" id="UP000046392">
    <property type="component" value="Unplaced"/>
</dbReference>
<protein>
    <submittedName>
        <fullName evidence="3">N-acetylmuramoyl-L-alanine amidase</fullName>
    </submittedName>
</protein>
<feature type="signal peptide" evidence="1">
    <location>
        <begin position="1"/>
        <end position="22"/>
    </location>
</feature>
<evidence type="ECO:0000256" key="1">
    <source>
        <dbReference type="SAM" id="SignalP"/>
    </source>
</evidence>
<proteinExistence type="predicted"/>
<sequence>MRGFKTSVVLVFIITLLPKSFGTSNNYQLEVRGVPWCRTADTKREEKVTVTVYVHYMPGTYGNATGPCGKHLLVTAIFASATIETNVVYVKYVYHNSSTLFTREIPRQCLNRYRWNVGYARFYCYFMDLLPP</sequence>
<feature type="chain" id="PRO_5005893858" evidence="1">
    <location>
        <begin position="23"/>
        <end position="132"/>
    </location>
</feature>
<evidence type="ECO:0000313" key="2">
    <source>
        <dbReference type="Proteomes" id="UP000046392"/>
    </source>
</evidence>
<keyword evidence="1" id="KW-0732">Signal</keyword>